<keyword evidence="9" id="KW-0406">Ion transport</keyword>
<evidence type="ECO:0000256" key="7">
    <source>
        <dbReference type="ARBA" id="ARBA00022958"/>
    </source>
</evidence>
<keyword evidence="11" id="KW-0407">Ion channel</keyword>
<keyword evidence="10 13" id="KW-0472">Membrane</keyword>
<dbReference type="Proteomes" id="UP000472270">
    <property type="component" value="Unassembled WGS sequence"/>
</dbReference>
<evidence type="ECO:0000256" key="4">
    <source>
        <dbReference type="ARBA" id="ARBA00022538"/>
    </source>
</evidence>
<evidence type="ECO:0000313" key="16">
    <source>
        <dbReference type="Proteomes" id="UP000472270"/>
    </source>
</evidence>
<sequence>MVNKGPLLTSAIIFYLSIGAAIFQVIEEPNWEILKKYPCLKKADLDHILEVVSDAAGQGITITGDKTFNNWNWPNAVIFAATVITTIGYGNIAPKTRSGRVFCILYGLFGVPLCFTWISELGKFFGGRAKHLGQYLTKKGVTLVWIYLGLAWLSLFFNWKVRMVVEAHKALKKHRKRRKLSLDELQRIKASHKTLHLPPTPNDVNIFSFLSKKKEDYNDLIKQIGVEKEGEDQCVGFITGSKNKAPNRSKSCSDSHSINGNYIISLDRSPRQKRHYSFSDRVNVALSKSKSYLLSQEECLLMNEMHGEGETDTDLDSIRMYENQLDKEAGEKHKCLEHGGCSDGRITWDSKSYQPLMFPNANITFIDEENLLNNNLENDDNDFMPKFSTADETDFKEEQGSESETSVFTTDGSDHGHSYEQLVEEYSKEDNTDI</sequence>
<feature type="domain" description="Potassium channel" evidence="14">
    <location>
        <begin position="67"/>
        <end position="125"/>
    </location>
</feature>
<keyword evidence="16" id="KW-1185">Reference proteome</keyword>
<evidence type="ECO:0000256" key="1">
    <source>
        <dbReference type="ARBA" id="ARBA00004141"/>
    </source>
</evidence>
<evidence type="ECO:0000256" key="12">
    <source>
        <dbReference type="SAM" id="MobiDB-lite"/>
    </source>
</evidence>
<feature type="compositionally biased region" description="Polar residues" evidence="12">
    <location>
        <begin position="402"/>
        <end position="411"/>
    </location>
</feature>
<dbReference type="InterPro" id="IPR013099">
    <property type="entry name" value="K_chnl_dom"/>
</dbReference>
<evidence type="ECO:0000256" key="6">
    <source>
        <dbReference type="ARBA" id="ARBA00022826"/>
    </source>
</evidence>
<evidence type="ECO:0000313" key="15">
    <source>
        <dbReference type="Ensembl" id="ENSSRHP00000066652.1"/>
    </source>
</evidence>
<organism evidence="15 16">
    <name type="scientific">Sinocyclocheilus rhinocerous</name>
    <dbReference type="NCBI Taxonomy" id="307959"/>
    <lineage>
        <taxon>Eukaryota</taxon>
        <taxon>Metazoa</taxon>
        <taxon>Chordata</taxon>
        <taxon>Craniata</taxon>
        <taxon>Vertebrata</taxon>
        <taxon>Euteleostomi</taxon>
        <taxon>Actinopterygii</taxon>
        <taxon>Neopterygii</taxon>
        <taxon>Teleostei</taxon>
        <taxon>Ostariophysi</taxon>
        <taxon>Cypriniformes</taxon>
        <taxon>Cyprinidae</taxon>
        <taxon>Cyprininae</taxon>
        <taxon>Sinocyclocheilus</taxon>
    </lineage>
</organism>
<keyword evidence="5 13" id="KW-0812">Transmembrane</keyword>
<dbReference type="PRINTS" id="PR01095">
    <property type="entry name" value="TASKCHANNEL"/>
</dbReference>
<evidence type="ECO:0000259" key="14">
    <source>
        <dbReference type="Pfam" id="PF07885"/>
    </source>
</evidence>
<dbReference type="Ensembl" id="ENSSRHT00000068477.1">
    <property type="protein sequence ID" value="ENSSRHP00000066652.1"/>
    <property type="gene ID" value="ENSSRHG00000033150.1"/>
</dbReference>
<feature type="region of interest" description="Disordered" evidence="12">
    <location>
        <begin position="376"/>
        <end position="434"/>
    </location>
</feature>
<dbReference type="InterPro" id="IPR003092">
    <property type="entry name" value="2pore_dom_K_chnl_TASK"/>
</dbReference>
<feature type="transmembrane region" description="Helical" evidence="13">
    <location>
        <begin position="139"/>
        <end position="159"/>
    </location>
</feature>
<feature type="transmembrane region" description="Helical" evidence="13">
    <location>
        <begin position="7"/>
        <end position="26"/>
    </location>
</feature>
<dbReference type="GO" id="GO:0022841">
    <property type="term" value="F:potassium ion leak channel activity"/>
    <property type="evidence" value="ECO:0007669"/>
    <property type="project" value="TreeGrafter"/>
</dbReference>
<keyword evidence="6" id="KW-0631">Potassium channel</keyword>
<evidence type="ECO:0000256" key="10">
    <source>
        <dbReference type="ARBA" id="ARBA00023136"/>
    </source>
</evidence>
<dbReference type="GO" id="GO:0005886">
    <property type="term" value="C:plasma membrane"/>
    <property type="evidence" value="ECO:0007669"/>
    <property type="project" value="TreeGrafter"/>
</dbReference>
<proteinExistence type="inferred from homology"/>
<keyword evidence="8 13" id="KW-1133">Transmembrane helix</keyword>
<dbReference type="Gene3D" id="1.10.287.70">
    <property type="match status" value="1"/>
</dbReference>
<dbReference type="AlphaFoldDB" id="A0A673KLQ1"/>
<dbReference type="InterPro" id="IPR003280">
    <property type="entry name" value="2pore_dom_K_chnl"/>
</dbReference>
<feature type="transmembrane region" description="Helical" evidence="13">
    <location>
        <begin position="101"/>
        <end position="119"/>
    </location>
</feature>
<dbReference type="PANTHER" id="PTHR11003">
    <property type="entry name" value="POTASSIUM CHANNEL, SUBFAMILY K"/>
    <property type="match status" value="1"/>
</dbReference>
<keyword evidence="7" id="KW-0630">Potassium</keyword>
<keyword evidence="3" id="KW-0813">Transport</keyword>
<dbReference type="SUPFAM" id="SSF81324">
    <property type="entry name" value="Voltage-gated potassium channels"/>
    <property type="match status" value="1"/>
</dbReference>
<dbReference type="Pfam" id="PF07885">
    <property type="entry name" value="Ion_trans_2"/>
    <property type="match status" value="1"/>
</dbReference>
<protein>
    <submittedName>
        <fullName evidence="15">Potassium channel, subfamily K, member 5a</fullName>
    </submittedName>
</protein>
<reference evidence="15" key="1">
    <citation type="submission" date="2025-08" db="UniProtKB">
        <authorList>
            <consortium name="Ensembl"/>
        </authorList>
    </citation>
    <scope>IDENTIFICATION</scope>
</reference>
<reference evidence="15" key="2">
    <citation type="submission" date="2025-09" db="UniProtKB">
        <authorList>
            <consortium name="Ensembl"/>
        </authorList>
    </citation>
    <scope>IDENTIFICATION</scope>
</reference>
<dbReference type="GO" id="GO:0030322">
    <property type="term" value="P:stabilization of membrane potential"/>
    <property type="evidence" value="ECO:0007669"/>
    <property type="project" value="TreeGrafter"/>
</dbReference>
<evidence type="ECO:0000256" key="2">
    <source>
        <dbReference type="ARBA" id="ARBA00006666"/>
    </source>
</evidence>
<comment type="similarity">
    <text evidence="2">Belongs to the two pore domain potassium channel (TC 1.A.1.8) family.</text>
</comment>
<evidence type="ECO:0000256" key="8">
    <source>
        <dbReference type="ARBA" id="ARBA00022989"/>
    </source>
</evidence>
<evidence type="ECO:0000256" key="13">
    <source>
        <dbReference type="SAM" id="Phobius"/>
    </source>
</evidence>
<evidence type="ECO:0000256" key="11">
    <source>
        <dbReference type="ARBA" id="ARBA00023303"/>
    </source>
</evidence>
<evidence type="ECO:0000256" key="9">
    <source>
        <dbReference type="ARBA" id="ARBA00023065"/>
    </source>
</evidence>
<feature type="compositionally biased region" description="Basic and acidic residues" evidence="12">
    <location>
        <begin position="425"/>
        <end position="434"/>
    </location>
</feature>
<feature type="transmembrane region" description="Helical" evidence="13">
    <location>
        <begin position="71"/>
        <end position="89"/>
    </location>
</feature>
<evidence type="ECO:0000256" key="5">
    <source>
        <dbReference type="ARBA" id="ARBA00022692"/>
    </source>
</evidence>
<keyword evidence="4" id="KW-0633">Potassium transport</keyword>
<accession>A0A673KLQ1</accession>
<evidence type="ECO:0000256" key="3">
    <source>
        <dbReference type="ARBA" id="ARBA00022448"/>
    </source>
</evidence>
<name>A0A673KLQ1_9TELE</name>
<comment type="subcellular location">
    <subcellularLocation>
        <location evidence="1">Membrane</location>
        <topology evidence="1">Multi-pass membrane protein</topology>
    </subcellularLocation>
</comment>
<dbReference type="GO" id="GO:0015271">
    <property type="term" value="F:outward rectifier potassium channel activity"/>
    <property type="evidence" value="ECO:0007669"/>
    <property type="project" value="TreeGrafter"/>
</dbReference>
<dbReference type="PANTHER" id="PTHR11003:SF241">
    <property type="entry name" value="POTASSIUM CHANNEL SUBFAMILY K MEMBER 5"/>
    <property type="match status" value="1"/>
</dbReference>